<evidence type="ECO:0000256" key="4">
    <source>
        <dbReference type="ARBA" id="ARBA00022692"/>
    </source>
</evidence>
<proteinExistence type="inferred from homology"/>
<evidence type="ECO:0000256" key="8">
    <source>
        <dbReference type="ARBA" id="ARBA00023315"/>
    </source>
</evidence>
<comment type="subcellular location">
    <subcellularLocation>
        <location evidence="1">Cell membrane</location>
        <topology evidence="1">Single-pass membrane protein</topology>
    </subcellularLocation>
</comment>
<keyword evidence="4 13" id="KW-0812">Transmembrane</keyword>
<keyword evidence="6 13" id="KW-1133">Transmembrane helix</keyword>
<evidence type="ECO:0000256" key="2">
    <source>
        <dbReference type="ARBA" id="ARBA00022475"/>
    </source>
</evidence>
<evidence type="ECO:0000256" key="9">
    <source>
        <dbReference type="ARBA" id="ARBA00023588"/>
    </source>
</evidence>
<feature type="transmembrane region" description="Helical" evidence="13">
    <location>
        <begin position="12"/>
        <end position="32"/>
    </location>
</feature>
<dbReference type="GO" id="GO:0005886">
    <property type="term" value="C:plasma membrane"/>
    <property type="evidence" value="ECO:0007669"/>
    <property type="project" value="UniProtKB-SubCell"/>
</dbReference>
<keyword evidence="5" id="KW-0732">Signal</keyword>
<dbReference type="GO" id="GO:0016746">
    <property type="term" value="F:acyltransferase activity"/>
    <property type="evidence" value="ECO:0007669"/>
    <property type="project" value="UniProtKB-KW"/>
</dbReference>
<protein>
    <recommendedName>
        <fullName evidence="11">Glycosyl-4,4'-diaponeurosporenoate acyltransferase</fullName>
    </recommendedName>
</protein>
<evidence type="ECO:0000313" key="14">
    <source>
        <dbReference type="EMBL" id="MBE9663639.1"/>
    </source>
</evidence>
<dbReference type="EMBL" id="JADFFL010000007">
    <property type="protein sequence ID" value="MBE9663639.1"/>
    <property type="molecule type" value="Genomic_DNA"/>
</dbReference>
<evidence type="ECO:0000256" key="13">
    <source>
        <dbReference type="SAM" id="Phobius"/>
    </source>
</evidence>
<keyword evidence="3" id="KW-0808">Transferase</keyword>
<dbReference type="InterPro" id="IPR044021">
    <property type="entry name" value="CrtO"/>
</dbReference>
<evidence type="ECO:0000313" key="15">
    <source>
        <dbReference type="Proteomes" id="UP000622475"/>
    </source>
</evidence>
<evidence type="ECO:0000256" key="10">
    <source>
        <dbReference type="ARBA" id="ARBA00023603"/>
    </source>
</evidence>
<accession>A0A929KXT9</accession>
<feature type="transmembrane region" description="Helical" evidence="13">
    <location>
        <begin position="150"/>
        <end position="168"/>
    </location>
</feature>
<comment type="pathway">
    <text evidence="9">Carotenoid biosynthesis; staphyloxanthin biosynthesis; staphyloxanthin from farnesyl diphosphate: step 5/5.</text>
</comment>
<name>A0A929KXT9_9SPHI</name>
<reference evidence="14" key="1">
    <citation type="submission" date="2020-10" db="EMBL/GenBank/DDBJ databases">
        <title>Mucilaginibacter mali sp. nov., isolated from rhizosphere soil of apple orchard.</title>
        <authorList>
            <person name="Lee J.-S."/>
            <person name="Kim H.S."/>
            <person name="Kim J.-S."/>
        </authorList>
    </citation>
    <scope>NUCLEOTIDE SEQUENCE</scope>
    <source>
        <strain evidence="14">KCTC 22746</strain>
    </source>
</reference>
<dbReference type="RefSeq" id="WP_194112878.1">
    <property type="nucleotide sequence ID" value="NZ_JADFFL010000007.1"/>
</dbReference>
<evidence type="ECO:0000256" key="6">
    <source>
        <dbReference type="ARBA" id="ARBA00022989"/>
    </source>
</evidence>
<feature type="transmembrane region" description="Helical" evidence="13">
    <location>
        <begin position="38"/>
        <end position="56"/>
    </location>
</feature>
<comment type="caution">
    <text evidence="14">The sequence shown here is derived from an EMBL/GenBank/DDBJ whole genome shotgun (WGS) entry which is preliminary data.</text>
</comment>
<evidence type="ECO:0000256" key="7">
    <source>
        <dbReference type="ARBA" id="ARBA00023136"/>
    </source>
</evidence>
<dbReference type="Proteomes" id="UP000622475">
    <property type="component" value="Unassembled WGS sequence"/>
</dbReference>
<organism evidence="14 15">
    <name type="scientific">Mucilaginibacter myungsuensis</name>
    <dbReference type="NCBI Taxonomy" id="649104"/>
    <lineage>
        <taxon>Bacteria</taxon>
        <taxon>Pseudomonadati</taxon>
        <taxon>Bacteroidota</taxon>
        <taxon>Sphingobacteriia</taxon>
        <taxon>Sphingobacteriales</taxon>
        <taxon>Sphingobacteriaceae</taxon>
        <taxon>Mucilaginibacter</taxon>
    </lineage>
</organism>
<dbReference type="AlphaFoldDB" id="A0A929KXT9"/>
<sequence>MANTVPSTASKLLTTILILLLGVAVIMATAWWKGPSSFVFAWCTHFMLMMMVTAVIQSLKPRLTSPYYQLKPFEQGGKIYKWFGVDAFRKLLVIVGWEKLIRASNPISKNTDRLRKLEYVTRQSELGHLVIFFSVLMMAIPITIMDGIKGAAALLILNIILHFYPVILQRYNRPKYQRLLAIAIKKESTL</sequence>
<evidence type="ECO:0000256" key="11">
    <source>
        <dbReference type="ARBA" id="ARBA00023667"/>
    </source>
</evidence>
<evidence type="ECO:0000256" key="12">
    <source>
        <dbReference type="ARBA" id="ARBA00025324"/>
    </source>
</evidence>
<evidence type="ECO:0000256" key="1">
    <source>
        <dbReference type="ARBA" id="ARBA00004162"/>
    </source>
</evidence>
<gene>
    <name evidence="14" type="ORF">IRJ16_17265</name>
</gene>
<keyword evidence="2" id="KW-1003">Cell membrane</keyword>
<keyword evidence="8" id="KW-0012">Acyltransferase</keyword>
<evidence type="ECO:0000256" key="5">
    <source>
        <dbReference type="ARBA" id="ARBA00022729"/>
    </source>
</evidence>
<feature type="transmembrane region" description="Helical" evidence="13">
    <location>
        <begin position="126"/>
        <end position="144"/>
    </location>
</feature>
<keyword evidence="15" id="KW-1185">Reference proteome</keyword>
<comment type="function">
    <text evidence="12">Catalyzes the acylation of glycosyl-4,4'-diaponeurosporenoate, i.e. the esterification of glucose at the C6'' position with the carboxyl group of the C(15) fatty acid 12-methyltetradecanoic acid, to yield staphyloxanthin. This is the last step in the biosynthesis of this orange pigment, present in most staphylococci strains.</text>
</comment>
<evidence type="ECO:0000256" key="3">
    <source>
        <dbReference type="ARBA" id="ARBA00022679"/>
    </source>
</evidence>
<keyword evidence="7 13" id="KW-0472">Membrane</keyword>
<dbReference type="Pfam" id="PF18927">
    <property type="entry name" value="CrtO"/>
    <property type="match status" value="1"/>
</dbReference>
<comment type="similarity">
    <text evidence="10">Belongs to the acyltransferase CrtO family.</text>
</comment>